<sequence length="41" mass="4715">MKAFNQYAIARKEASRNADLAAHEAVYTYKYEEKTYTVVAV</sequence>
<name>D4YJC4_9MICO</name>
<evidence type="ECO:0000313" key="1">
    <source>
        <dbReference type="EMBL" id="EFG48680.1"/>
    </source>
</evidence>
<evidence type="ECO:0000313" key="2">
    <source>
        <dbReference type="Proteomes" id="UP000005714"/>
    </source>
</evidence>
<dbReference type="EMBL" id="ADNU01000004">
    <property type="protein sequence ID" value="EFG48680.1"/>
    <property type="molecule type" value="Genomic_DNA"/>
</dbReference>
<proteinExistence type="predicted"/>
<gene>
    <name evidence="1" type="ORF">HMPREF0183_0034</name>
</gene>
<keyword evidence="2" id="KW-1185">Reference proteome</keyword>
<dbReference type="Proteomes" id="UP000005714">
    <property type="component" value="Unassembled WGS sequence"/>
</dbReference>
<reference evidence="1 2" key="1">
    <citation type="submission" date="2010-04" db="EMBL/GenBank/DDBJ databases">
        <authorList>
            <person name="Qin X."/>
            <person name="Bachman B."/>
            <person name="Battles P."/>
            <person name="Bell A."/>
            <person name="Bess C."/>
            <person name="Bickham C."/>
            <person name="Chaboub L."/>
            <person name="Chen D."/>
            <person name="Coyle M."/>
            <person name="Deiros D.R."/>
            <person name="Dinh H."/>
            <person name="Forbes L."/>
            <person name="Fowler G."/>
            <person name="Francisco L."/>
            <person name="Fu Q."/>
            <person name="Gubbala S."/>
            <person name="Hale W."/>
            <person name="Han Y."/>
            <person name="Hemphill L."/>
            <person name="Highlander S.K."/>
            <person name="Hirani K."/>
            <person name="Hogues M."/>
            <person name="Jackson L."/>
            <person name="Jakkamsetti A."/>
            <person name="Javaid M."/>
            <person name="Jiang H."/>
            <person name="Korchina V."/>
            <person name="Kovar C."/>
            <person name="Lara F."/>
            <person name="Lee S."/>
            <person name="Mata R."/>
            <person name="Mathew T."/>
            <person name="Moen C."/>
            <person name="Morales K."/>
            <person name="Munidasa M."/>
            <person name="Nazareth L."/>
            <person name="Ngo R."/>
            <person name="Nguyen L."/>
            <person name="Okwuonu G."/>
            <person name="Ongeri F."/>
            <person name="Patil S."/>
            <person name="Petrosino J."/>
            <person name="Pham C."/>
            <person name="Pham P."/>
            <person name="Pu L.-L."/>
            <person name="Puazo M."/>
            <person name="Raj R."/>
            <person name="Reid J."/>
            <person name="Rouhana J."/>
            <person name="Saada N."/>
            <person name="Shang Y."/>
            <person name="Simmons D."/>
            <person name="Thornton R."/>
            <person name="Warren J."/>
            <person name="Weissenberger G."/>
            <person name="Zhang J."/>
            <person name="Zhang L."/>
            <person name="Zhou C."/>
            <person name="Zhu D."/>
            <person name="Muzny D."/>
            <person name="Worley K."/>
            <person name="Gibbs R."/>
        </authorList>
    </citation>
    <scope>NUCLEOTIDE SEQUENCE [LARGE SCALE GENOMIC DNA]</scope>
    <source>
        <strain evidence="1 2">ATCC 49030</strain>
    </source>
</reference>
<protein>
    <submittedName>
        <fullName evidence="1">Uncharacterized protein</fullName>
    </submittedName>
</protein>
<organism evidence="1 2">
    <name type="scientific">Brevibacterium mcbrellneri ATCC 49030</name>
    <dbReference type="NCBI Taxonomy" id="585530"/>
    <lineage>
        <taxon>Bacteria</taxon>
        <taxon>Bacillati</taxon>
        <taxon>Actinomycetota</taxon>
        <taxon>Actinomycetes</taxon>
        <taxon>Micrococcales</taxon>
        <taxon>Brevibacteriaceae</taxon>
        <taxon>Brevibacterium</taxon>
    </lineage>
</organism>
<comment type="caution">
    <text evidence="1">The sequence shown here is derived from an EMBL/GenBank/DDBJ whole genome shotgun (WGS) entry which is preliminary data.</text>
</comment>
<dbReference type="AlphaFoldDB" id="D4YJC4"/>
<accession>D4YJC4</accession>